<feature type="transmembrane region" description="Helical" evidence="6">
    <location>
        <begin position="79"/>
        <end position="95"/>
    </location>
</feature>
<dbReference type="PATRIC" id="fig|1122147.4.peg.2409"/>
<comment type="subcellular location">
    <subcellularLocation>
        <location evidence="1">Membrane</location>
        <topology evidence="1">Multi-pass membrane protein</topology>
    </subcellularLocation>
</comment>
<feature type="transmembrane region" description="Helical" evidence="6">
    <location>
        <begin position="29"/>
        <end position="47"/>
    </location>
</feature>
<proteinExistence type="inferred from homology"/>
<evidence type="ECO:0000256" key="6">
    <source>
        <dbReference type="SAM" id="Phobius"/>
    </source>
</evidence>
<evidence type="ECO:0000256" key="2">
    <source>
        <dbReference type="ARBA" id="ARBA00007375"/>
    </source>
</evidence>
<comment type="caution">
    <text evidence="7">The sequence shown here is derived from an EMBL/GenBank/DDBJ whole genome shotgun (WGS) entry which is preliminary data.</text>
</comment>
<evidence type="ECO:0000256" key="4">
    <source>
        <dbReference type="ARBA" id="ARBA00022989"/>
    </source>
</evidence>
<dbReference type="InterPro" id="IPR012506">
    <property type="entry name" value="TMEM86B-like"/>
</dbReference>
<gene>
    <name evidence="7" type="ORF">FC91_GL002330</name>
</gene>
<evidence type="ECO:0000256" key="5">
    <source>
        <dbReference type="ARBA" id="ARBA00023136"/>
    </source>
</evidence>
<dbReference type="Proteomes" id="UP000050949">
    <property type="component" value="Unassembled WGS sequence"/>
</dbReference>
<evidence type="ECO:0000256" key="3">
    <source>
        <dbReference type="ARBA" id="ARBA00022692"/>
    </source>
</evidence>
<keyword evidence="4 6" id="KW-1133">Transmembrane helix</keyword>
<protein>
    <recommendedName>
        <fullName evidence="9">Lysoplasmalogenase</fullName>
    </recommendedName>
</protein>
<accession>A0A0R1XCD4</accession>
<feature type="transmembrane region" description="Helical" evidence="6">
    <location>
        <begin position="107"/>
        <end position="131"/>
    </location>
</feature>
<dbReference type="OrthoDB" id="2296927at2"/>
<dbReference type="Pfam" id="PF07947">
    <property type="entry name" value="YhhN"/>
    <property type="match status" value="1"/>
</dbReference>
<dbReference type="EMBL" id="AZFW01000040">
    <property type="protein sequence ID" value="KRM27866.1"/>
    <property type="molecule type" value="Genomic_DNA"/>
</dbReference>
<evidence type="ECO:0008006" key="9">
    <source>
        <dbReference type="Google" id="ProtNLM"/>
    </source>
</evidence>
<keyword evidence="3 6" id="KW-0812">Transmembrane</keyword>
<dbReference type="RefSeq" id="WP_027828126.1">
    <property type="nucleotide sequence ID" value="NZ_AUEH01000013.1"/>
</dbReference>
<evidence type="ECO:0000256" key="1">
    <source>
        <dbReference type="ARBA" id="ARBA00004141"/>
    </source>
</evidence>
<organism evidence="7 8">
    <name type="scientific">Schleiferilactobacillus harbinensis DSM 16991</name>
    <dbReference type="NCBI Taxonomy" id="1122147"/>
    <lineage>
        <taxon>Bacteria</taxon>
        <taxon>Bacillati</taxon>
        <taxon>Bacillota</taxon>
        <taxon>Bacilli</taxon>
        <taxon>Lactobacillales</taxon>
        <taxon>Lactobacillaceae</taxon>
        <taxon>Schleiferilactobacillus</taxon>
    </lineage>
</organism>
<evidence type="ECO:0000313" key="8">
    <source>
        <dbReference type="Proteomes" id="UP000050949"/>
    </source>
</evidence>
<name>A0A0R1XCD4_9LACO</name>
<dbReference type="eggNOG" id="ENOG5030B60">
    <property type="taxonomic scope" value="Bacteria"/>
</dbReference>
<reference evidence="7 8" key="1">
    <citation type="journal article" date="2015" name="Genome Announc.">
        <title>Expanding the biotechnology potential of lactobacilli through comparative genomics of 213 strains and associated genera.</title>
        <authorList>
            <person name="Sun Z."/>
            <person name="Harris H.M."/>
            <person name="McCann A."/>
            <person name="Guo C."/>
            <person name="Argimon S."/>
            <person name="Zhang W."/>
            <person name="Yang X."/>
            <person name="Jeffery I.B."/>
            <person name="Cooney J.C."/>
            <person name="Kagawa T.F."/>
            <person name="Liu W."/>
            <person name="Song Y."/>
            <person name="Salvetti E."/>
            <person name="Wrobel A."/>
            <person name="Rasinkangas P."/>
            <person name="Parkhill J."/>
            <person name="Rea M.C."/>
            <person name="O'Sullivan O."/>
            <person name="Ritari J."/>
            <person name="Douillard F.P."/>
            <person name="Paul Ross R."/>
            <person name="Yang R."/>
            <person name="Briner A.E."/>
            <person name="Felis G.E."/>
            <person name="de Vos W.M."/>
            <person name="Barrangou R."/>
            <person name="Klaenhammer T.R."/>
            <person name="Caufield P.W."/>
            <person name="Cui Y."/>
            <person name="Zhang H."/>
            <person name="O'Toole P.W."/>
        </authorList>
    </citation>
    <scope>NUCLEOTIDE SEQUENCE [LARGE SCALE GENOMIC DNA]</scope>
    <source>
        <strain evidence="7 8">DSM 16991</strain>
    </source>
</reference>
<sequence>MGSKQIKIWLIVMTALFGYFSFGGPAANLTRYACVVLAAGLSGWLWAHQHRPDQRWLTAGLVLSLITDAVLLFAPASQWVPLAVGLFAWVHWCYLRRFNTALPGPTTLASAALITGALGWLLPAAIFYAAMLLLDAAGTWRRRLPTSRATWLARAGITAFTACDIIVALGQTGRIDPARSWLFYWPALTLLTLSAN</sequence>
<feature type="transmembrane region" description="Helical" evidence="6">
    <location>
        <begin position="7"/>
        <end position="23"/>
    </location>
</feature>
<evidence type="ECO:0000313" key="7">
    <source>
        <dbReference type="EMBL" id="KRM27866.1"/>
    </source>
</evidence>
<dbReference type="GO" id="GO:0016020">
    <property type="term" value="C:membrane"/>
    <property type="evidence" value="ECO:0007669"/>
    <property type="project" value="UniProtKB-SubCell"/>
</dbReference>
<dbReference type="AlphaFoldDB" id="A0A0R1XCD4"/>
<comment type="similarity">
    <text evidence="2">Belongs to the TMEM86 family.</text>
</comment>
<keyword evidence="5 6" id="KW-0472">Membrane</keyword>